<dbReference type="EMBL" id="BARW01037539">
    <property type="protein sequence ID" value="GAJ24883.1"/>
    <property type="molecule type" value="Genomic_DNA"/>
</dbReference>
<sequence length="38" mass="4316">MSGVYRESRGEVKTLPGIPWTNLNEAIWQTIRKDPNTG</sequence>
<proteinExistence type="predicted"/>
<reference evidence="1" key="1">
    <citation type="journal article" date="2014" name="Front. Microbiol.">
        <title>High frequency of phylogenetically diverse reductive dehalogenase-homologous genes in deep subseafloor sedimentary metagenomes.</title>
        <authorList>
            <person name="Kawai M."/>
            <person name="Futagami T."/>
            <person name="Toyoda A."/>
            <person name="Takaki Y."/>
            <person name="Nishi S."/>
            <person name="Hori S."/>
            <person name="Arai W."/>
            <person name="Tsubouchi T."/>
            <person name="Morono Y."/>
            <person name="Uchiyama I."/>
            <person name="Ito T."/>
            <person name="Fujiyama A."/>
            <person name="Inagaki F."/>
            <person name="Takami H."/>
        </authorList>
    </citation>
    <scope>NUCLEOTIDE SEQUENCE</scope>
    <source>
        <strain evidence="1">Expedition CK06-06</strain>
    </source>
</reference>
<evidence type="ECO:0000313" key="1">
    <source>
        <dbReference type="EMBL" id="GAJ24883.1"/>
    </source>
</evidence>
<name>X1V518_9ZZZZ</name>
<feature type="non-terminal residue" evidence="1">
    <location>
        <position position="38"/>
    </location>
</feature>
<gene>
    <name evidence="1" type="ORF">S12H4_57928</name>
</gene>
<protein>
    <submittedName>
        <fullName evidence="1">Uncharacterized protein</fullName>
    </submittedName>
</protein>
<dbReference type="AlphaFoldDB" id="X1V518"/>
<comment type="caution">
    <text evidence="1">The sequence shown here is derived from an EMBL/GenBank/DDBJ whole genome shotgun (WGS) entry which is preliminary data.</text>
</comment>
<accession>X1V518</accession>
<organism evidence="1">
    <name type="scientific">marine sediment metagenome</name>
    <dbReference type="NCBI Taxonomy" id="412755"/>
    <lineage>
        <taxon>unclassified sequences</taxon>
        <taxon>metagenomes</taxon>
        <taxon>ecological metagenomes</taxon>
    </lineage>
</organism>